<evidence type="ECO:0000256" key="1">
    <source>
        <dbReference type="SAM" id="Coils"/>
    </source>
</evidence>
<dbReference type="InterPro" id="IPR031941">
    <property type="entry name" value="DUF4773"/>
</dbReference>
<dbReference type="KEGG" id="lak:106168024"/>
<dbReference type="AlphaFoldDB" id="A0A1S3IW36"/>
<keyword evidence="2" id="KW-0812">Transmembrane</keyword>
<reference evidence="5" key="1">
    <citation type="submission" date="2025-08" db="UniProtKB">
        <authorList>
            <consortium name="RefSeq"/>
        </authorList>
    </citation>
    <scope>IDENTIFICATION</scope>
    <source>
        <tissue evidence="5">Gonads</tissue>
    </source>
</reference>
<evidence type="ECO:0000259" key="3">
    <source>
        <dbReference type="Pfam" id="PF15998"/>
    </source>
</evidence>
<dbReference type="Pfam" id="PF15998">
    <property type="entry name" value="DUF4773"/>
    <property type="match status" value="1"/>
</dbReference>
<feature type="domain" description="DUF4773" evidence="3">
    <location>
        <begin position="210"/>
        <end position="332"/>
    </location>
</feature>
<gene>
    <name evidence="5" type="primary">LOC106168024</name>
</gene>
<protein>
    <submittedName>
        <fullName evidence="5">Uncharacterized protein LOC106168024</fullName>
    </submittedName>
</protein>
<feature type="coiled-coil region" evidence="1">
    <location>
        <begin position="101"/>
        <end position="128"/>
    </location>
</feature>
<evidence type="ECO:0000313" key="4">
    <source>
        <dbReference type="Proteomes" id="UP000085678"/>
    </source>
</evidence>
<dbReference type="GeneID" id="106168024"/>
<dbReference type="PANTHER" id="PTHR36299:SF2">
    <property type="entry name" value="DUF4773 DOMAIN-CONTAINING PROTEIN"/>
    <property type="match status" value="1"/>
</dbReference>
<dbReference type="Proteomes" id="UP000085678">
    <property type="component" value="Unplaced"/>
</dbReference>
<sequence>MARLLRAPTFGLSKRTRTIVLACLVLCLCYVLFLYVSIPTPADVRRSYENNVNNFKSFAHQKYEGLKNKTMAAKDKINKNVQAHKELAEKALQISFGKNYSNVFQEKYEKLQDKAQQIKDHVNLVKEAVANKTYEKLNQYGVIPAIEHVKKKINATGRLQIDISESTAKQFISGISMMNKDNIVTIQRTDALNHTYNQYVVSMPPKTNSCKCVHVNCQCCRGIEVPKLRLDVSACVNFTYVSRLRVPQLNLTLLMDKAVKTGSLISAHDPPEVCMSTVYKAAEFCMEFYNSTLTVNKHDDHKTTFTGCVQFNLNLLSVWTLQFPMDCFKIPQDEPDHGVVLKQKHFLP</sequence>
<feature type="transmembrane region" description="Helical" evidence="2">
    <location>
        <begin position="20"/>
        <end position="38"/>
    </location>
</feature>
<name>A0A1S3IW36_LINAN</name>
<evidence type="ECO:0000313" key="5">
    <source>
        <dbReference type="RefSeq" id="XP_013402402.1"/>
    </source>
</evidence>
<proteinExistence type="predicted"/>
<organism evidence="4 5">
    <name type="scientific">Lingula anatina</name>
    <name type="common">Brachiopod</name>
    <name type="synonym">Lingula unguis</name>
    <dbReference type="NCBI Taxonomy" id="7574"/>
    <lineage>
        <taxon>Eukaryota</taxon>
        <taxon>Metazoa</taxon>
        <taxon>Spiralia</taxon>
        <taxon>Lophotrochozoa</taxon>
        <taxon>Brachiopoda</taxon>
        <taxon>Linguliformea</taxon>
        <taxon>Lingulata</taxon>
        <taxon>Lingulida</taxon>
        <taxon>Linguloidea</taxon>
        <taxon>Lingulidae</taxon>
        <taxon>Lingula</taxon>
    </lineage>
</organism>
<keyword evidence="4" id="KW-1185">Reference proteome</keyword>
<dbReference type="PANTHER" id="PTHR36299">
    <property type="entry name" value="AGAP008005-PA"/>
    <property type="match status" value="1"/>
</dbReference>
<keyword evidence="2" id="KW-0472">Membrane</keyword>
<evidence type="ECO:0000256" key="2">
    <source>
        <dbReference type="SAM" id="Phobius"/>
    </source>
</evidence>
<dbReference type="RefSeq" id="XP_013402402.1">
    <property type="nucleotide sequence ID" value="XM_013546948.1"/>
</dbReference>
<dbReference type="OrthoDB" id="5952164at2759"/>
<dbReference type="InParanoid" id="A0A1S3IW36"/>
<keyword evidence="1" id="KW-0175">Coiled coil</keyword>
<keyword evidence="2" id="KW-1133">Transmembrane helix</keyword>
<accession>A0A1S3IW36</accession>